<sequence length="372" mass="40102">MTLAGRWTATLDDLRGKGRYRAFRPPAGIDFTSNDYLGYGPQCQPAVTPELPRSGMSSRLLRGHHAVWDEVEAMLAAWHGAESALMMTSGYAANEGLLATVAEPGDWVAVDEVSHACIIDGLRVARPRKFLFRHNDLNNLEDGLRAESAKRPEGRELFVVTESLFSMDGDTAPLREVADLCERYGAHLIVDEAHTTGCFGPRGSGYVDAAGLRGRVLATVHTGGKALGLPGAYVCGSKLLKEFLTNTCRHLIFTTALPAAVGAWWREHIPRVQADDAGRRRLHDNAAGFRAALARHGVAPAGRDYVVPVIVGQDEPSVRAATELQARGYDVRAIRPPTVPAGTCRLRVSVHADHDPAVLDQLAAATAGVLRP</sequence>
<dbReference type="OrthoDB" id="9807157at2"/>
<dbReference type="KEGG" id="uli:ETAA1_30640"/>
<reference evidence="4 5" key="1">
    <citation type="submission" date="2019-02" db="EMBL/GenBank/DDBJ databases">
        <title>Deep-cultivation of Planctomycetes and their phenomic and genomic characterization uncovers novel biology.</title>
        <authorList>
            <person name="Wiegand S."/>
            <person name="Jogler M."/>
            <person name="Boedeker C."/>
            <person name="Pinto D."/>
            <person name="Vollmers J."/>
            <person name="Rivas-Marin E."/>
            <person name="Kohn T."/>
            <person name="Peeters S.H."/>
            <person name="Heuer A."/>
            <person name="Rast P."/>
            <person name="Oberbeckmann S."/>
            <person name="Bunk B."/>
            <person name="Jeske O."/>
            <person name="Meyerdierks A."/>
            <person name="Storesund J.E."/>
            <person name="Kallscheuer N."/>
            <person name="Luecker S."/>
            <person name="Lage O.M."/>
            <person name="Pohl T."/>
            <person name="Merkel B.J."/>
            <person name="Hornburger P."/>
            <person name="Mueller R.-W."/>
            <person name="Bruemmer F."/>
            <person name="Labrenz M."/>
            <person name="Spormann A.M."/>
            <person name="Op den Camp H."/>
            <person name="Overmann J."/>
            <person name="Amann R."/>
            <person name="Jetten M.S.M."/>
            <person name="Mascher T."/>
            <person name="Medema M.H."/>
            <person name="Devos D.P."/>
            <person name="Kaster A.-K."/>
            <person name="Ovreas L."/>
            <person name="Rohde M."/>
            <person name="Galperin M.Y."/>
            <person name="Jogler C."/>
        </authorList>
    </citation>
    <scope>NUCLEOTIDE SEQUENCE [LARGE SCALE GENOMIC DNA]</scope>
    <source>
        <strain evidence="4 5">ETA_A1</strain>
    </source>
</reference>
<keyword evidence="2 4" id="KW-0808">Transferase</keyword>
<evidence type="ECO:0000256" key="1">
    <source>
        <dbReference type="ARBA" id="ARBA00001933"/>
    </source>
</evidence>
<evidence type="ECO:0000313" key="4">
    <source>
        <dbReference type="EMBL" id="QDU21099.1"/>
    </source>
</evidence>
<dbReference type="EMBL" id="CP036273">
    <property type="protein sequence ID" value="QDU21099.1"/>
    <property type="molecule type" value="Genomic_DNA"/>
</dbReference>
<proteinExistence type="predicted"/>
<dbReference type="Gene3D" id="3.90.1150.10">
    <property type="entry name" value="Aspartate Aminotransferase, domain 1"/>
    <property type="match status" value="1"/>
</dbReference>
<dbReference type="Gene3D" id="3.40.640.10">
    <property type="entry name" value="Type I PLP-dependent aspartate aminotransferase-like (Major domain)"/>
    <property type="match status" value="1"/>
</dbReference>
<accession>A0A517XUB7</accession>
<dbReference type="EC" id="2.3.1.47" evidence="4"/>
<dbReference type="AlphaFoldDB" id="A0A517XUB7"/>
<dbReference type="InterPro" id="IPR015421">
    <property type="entry name" value="PyrdxlP-dep_Trfase_major"/>
</dbReference>
<feature type="domain" description="Aminotransferase class I/classII large" evidence="3">
    <location>
        <begin position="29"/>
        <end position="364"/>
    </location>
</feature>
<name>A0A517XUB7_9BACT</name>
<comment type="cofactor">
    <cofactor evidence="1">
        <name>pyridoxal 5'-phosphate</name>
        <dbReference type="ChEBI" id="CHEBI:597326"/>
    </cofactor>
</comment>
<evidence type="ECO:0000256" key="2">
    <source>
        <dbReference type="ARBA" id="ARBA00022679"/>
    </source>
</evidence>
<dbReference type="GO" id="GO:0008710">
    <property type="term" value="F:8-amino-7-oxononanoate synthase activity"/>
    <property type="evidence" value="ECO:0007669"/>
    <property type="project" value="UniProtKB-EC"/>
</dbReference>
<keyword evidence="5" id="KW-1185">Reference proteome</keyword>
<dbReference type="RefSeq" id="WP_145239790.1">
    <property type="nucleotide sequence ID" value="NZ_CP036273.1"/>
</dbReference>
<keyword evidence="4" id="KW-0012">Acyltransferase</keyword>
<organism evidence="4 5">
    <name type="scientific">Urbifossiella limnaea</name>
    <dbReference type="NCBI Taxonomy" id="2528023"/>
    <lineage>
        <taxon>Bacteria</taxon>
        <taxon>Pseudomonadati</taxon>
        <taxon>Planctomycetota</taxon>
        <taxon>Planctomycetia</taxon>
        <taxon>Gemmatales</taxon>
        <taxon>Gemmataceae</taxon>
        <taxon>Urbifossiella</taxon>
    </lineage>
</organism>
<dbReference type="InterPro" id="IPR050087">
    <property type="entry name" value="AON_synthase_class-II"/>
</dbReference>
<gene>
    <name evidence="4" type="primary">bioF</name>
    <name evidence="4" type="ORF">ETAA1_30640</name>
</gene>
<dbReference type="InterPro" id="IPR015424">
    <property type="entry name" value="PyrdxlP-dep_Trfase"/>
</dbReference>
<dbReference type="Pfam" id="PF00155">
    <property type="entry name" value="Aminotran_1_2"/>
    <property type="match status" value="1"/>
</dbReference>
<evidence type="ECO:0000259" key="3">
    <source>
        <dbReference type="Pfam" id="PF00155"/>
    </source>
</evidence>
<dbReference type="GO" id="GO:0030170">
    <property type="term" value="F:pyridoxal phosphate binding"/>
    <property type="evidence" value="ECO:0007669"/>
    <property type="project" value="InterPro"/>
</dbReference>
<dbReference type="PANTHER" id="PTHR13693">
    <property type="entry name" value="CLASS II AMINOTRANSFERASE/8-AMINO-7-OXONONANOATE SYNTHASE"/>
    <property type="match status" value="1"/>
</dbReference>
<dbReference type="InterPro" id="IPR015422">
    <property type="entry name" value="PyrdxlP-dep_Trfase_small"/>
</dbReference>
<dbReference type="SUPFAM" id="SSF53383">
    <property type="entry name" value="PLP-dependent transferases"/>
    <property type="match status" value="1"/>
</dbReference>
<evidence type="ECO:0000313" key="5">
    <source>
        <dbReference type="Proteomes" id="UP000319576"/>
    </source>
</evidence>
<dbReference type="InterPro" id="IPR004839">
    <property type="entry name" value="Aminotransferase_I/II_large"/>
</dbReference>
<dbReference type="Proteomes" id="UP000319576">
    <property type="component" value="Chromosome"/>
</dbReference>
<protein>
    <submittedName>
        <fullName evidence="4">8-amino-7-oxononanoate synthase</fullName>
        <ecNumber evidence="4">2.3.1.47</ecNumber>
    </submittedName>
</protein>